<reference evidence="1" key="1">
    <citation type="journal article" date="2015" name="Nature">
        <title>Complex archaea that bridge the gap between prokaryotes and eukaryotes.</title>
        <authorList>
            <person name="Spang A."/>
            <person name="Saw J.H."/>
            <person name="Jorgensen S.L."/>
            <person name="Zaremba-Niedzwiedzka K."/>
            <person name="Martijn J."/>
            <person name="Lind A.E."/>
            <person name="van Eijk R."/>
            <person name="Schleper C."/>
            <person name="Guy L."/>
            <person name="Ettema T.J."/>
        </authorList>
    </citation>
    <scope>NUCLEOTIDE SEQUENCE</scope>
</reference>
<dbReference type="AlphaFoldDB" id="A0A0F9TT57"/>
<gene>
    <name evidence="1" type="ORF">LCGC14_0614390</name>
</gene>
<comment type="caution">
    <text evidence="1">The sequence shown here is derived from an EMBL/GenBank/DDBJ whole genome shotgun (WGS) entry which is preliminary data.</text>
</comment>
<protein>
    <submittedName>
        <fullName evidence="1">Uncharacterized protein</fullName>
    </submittedName>
</protein>
<evidence type="ECO:0000313" key="1">
    <source>
        <dbReference type="EMBL" id="KKN52276.1"/>
    </source>
</evidence>
<proteinExistence type="predicted"/>
<organism evidence="1">
    <name type="scientific">marine sediment metagenome</name>
    <dbReference type="NCBI Taxonomy" id="412755"/>
    <lineage>
        <taxon>unclassified sequences</taxon>
        <taxon>metagenomes</taxon>
        <taxon>ecological metagenomes</taxon>
    </lineage>
</organism>
<name>A0A0F9TT57_9ZZZZ</name>
<dbReference type="EMBL" id="LAZR01001026">
    <property type="protein sequence ID" value="KKN52276.1"/>
    <property type="molecule type" value="Genomic_DNA"/>
</dbReference>
<accession>A0A0F9TT57</accession>
<sequence>MASDNIYKIVQEIFRFSEQNPTSDLSTISVPFSNVGNTIVCTYIYFGNEKILFARRHPEYQEILMNEFECLCEYQYQ</sequence>